<dbReference type="EMBL" id="GL377565">
    <property type="protein sequence ID" value="EFJ37723.1"/>
    <property type="molecule type" value="Genomic_DNA"/>
</dbReference>
<dbReference type="Proteomes" id="UP000001514">
    <property type="component" value="Unassembled WGS sequence"/>
</dbReference>
<dbReference type="GO" id="GO:0016491">
    <property type="term" value="F:oxidoreductase activity"/>
    <property type="evidence" value="ECO:0000318"/>
    <property type="project" value="GO_Central"/>
</dbReference>
<dbReference type="GO" id="GO:0016627">
    <property type="term" value="F:oxidoreductase activity, acting on the CH-CH group of donors"/>
    <property type="evidence" value="ECO:0007669"/>
    <property type="project" value="UniProtKB-ARBA"/>
</dbReference>
<reference evidence="2 3" key="1">
    <citation type="journal article" date="2011" name="Science">
        <title>The Selaginella genome identifies genetic changes associated with the evolution of vascular plants.</title>
        <authorList>
            <person name="Banks J.A."/>
            <person name="Nishiyama T."/>
            <person name="Hasebe M."/>
            <person name="Bowman J.L."/>
            <person name="Gribskov M."/>
            <person name="dePamphilis C."/>
            <person name="Albert V.A."/>
            <person name="Aono N."/>
            <person name="Aoyama T."/>
            <person name="Ambrose B.A."/>
            <person name="Ashton N.W."/>
            <person name="Axtell M.J."/>
            <person name="Barker E."/>
            <person name="Barker M.S."/>
            <person name="Bennetzen J.L."/>
            <person name="Bonawitz N.D."/>
            <person name="Chapple C."/>
            <person name="Cheng C."/>
            <person name="Correa L.G."/>
            <person name="Dacre M."/>
            <person name="DeBarry J."/>
            <person name="Dreyer I."/>
            <person name="Elias M."/>
            <person name="Engstrom E.M."/>
            <person name="Estelle M."/>
            <person name="Feng L."/>
            <person name="Finet C."/>
            <person name="Floyd S.K."/>
            <person name="Frommer W.B."/>
            <person name="Fujita T."/>
            <person name="Gramzow L."/>
            <person name="Gutensohn M."/>
            <person name="Harholt J."/>
            <person name="Hattori M."/>
            <person name="Heyl A."/>
            <person name="Hirai T."/>
            <person name="Hiwatashi Y."/>
            <person name="Ishikawa M."/>
            <person name="Iwata M."/>
            <person name="Karol K.G."/>
            <person name="Koehler B."/>
            <person name="Kolukisaoglu U."/>
            <person name="Kubo M."/>
            <person name="Kurata T."/>
            <person name="Lalonde S."/>
            <person name="Li K."/>
            <person name="Li Y."/>
            <person name="Litt A."/>
            <person name="Lyons E."/>
            <person name="Manning G."/>
            <person name="Maruyama T."/>
            <person name="Michael T.P."/>
            <person name="Mikami K."/>
            <person name="Miyazaki S."/>
            <person name="Morinaga S."/>
            <person name="Murata T."/>
            <person name="Mueller-Roeber B."/>
            <person name="Nelson D.R."/>
            <person name="Obara M."/>
            <person name="Oguri Y."/>
            <person name="Olmstead R.G."/>
            <person name="Onodera N."/>
            <person name="Petersen B.L."/>
            <person name="Pils B."/>
            <person name="Prigge M."/>
            <person name="Rensing S.A."/>
            <person name="Riano-Pachon D.M."/>
            <person name="Roberts A.W."/>
            <person name="Sato Y."/>
            <person name="Scheller H.V."/>
            <person name="Schulz B."/>
            <person name="Schulz C."/>
            <person name="Shakirov E.V."/>
            <person name="Shibagaki N."/>
            <person name="Shinohara N."/>
            <person name="Shippen D.E."/>
            <person name="Soerensen I."/>
            <person name="Sotooka R."/>
            <person name="Sugimoto N."/>
            <person name="Sugita M."/>
            <person name="Sumikawa N."/>
            <person name="Tanurdzic M."/>
            <person name="Theissen G."/>
            <person name="Ulvskov P."/>
            <person name="Wakazuki S."/>
            <person name="Weng J.K."/>
            <person name="Willats W.W."/>
            <person name="Wipf D."/>
            <person name="Wolf P.G."/>
            <person name="Yang L."/>
            <person name="Zimmer A.D."/>
            <person name="Zhu Q."/>
            <person name="Mitros T."/>
            <person name="Hellsten U."/>
            <person name="Loque D."/>
            <person name="Otillar R."/>
            <person name="Salamov A."/>
            <person name="Schmutz J."/>
            <person name="Shapiro H."/>
            <person name="Lindquist E."/>
            <person name="Lucas S."/>
            <person name="Rokhsar D."/>
            <person name="Grigoriev I.V."/>
        </authorList>
    </citation>
    <scope>NUCLEOTIDE SEQUENCE [LARGE SCALE GENOMIC DNA]</scope>
</reference>
<dbReference type="InParanoid" id="D8QQ35"/>
<sequence>MCSLLPLCCSRTEPPEAASKHDGHNEALIVGVTGIVGNSLVEALQRPDAPGAPWRIRGIARRPRPRWFEHPDVDYIQCNLLNLSEVTPKLSSLDGVTHVFWVAWEKKSTEEENCEANGFMLRSVLQTLLPVAKKLKHVCLQTGVKHYLGPYFHFGTIKHYRPPFREDLPQVPGLPNFYYTLEDILFEACSPSSGITWSVHRPNIIFGFAPRNHANVLGSLAIYAAICKHQKLSFNFPGNRQSWETLTNVSDADLVAEQELWAATNPRAKNEAFNVADGDCTSWERLWAVMAREFKLECPVYDGKPVSLDQLLKNKKNVWEQIVVENGLLETAVQDETWWAVDLCLNFPFQVVSCMNKSKEHGFLSYRNSEKSVIYWIRKMKEKNILPDDKFWTS</sequence>
<name>D8QQ35_SELML</name>
<dbReference type="KEGG" id="smo:SELMODRAFT_74145"/>
<dbReference type="SUPFAM" id="SSF51735">
    <property type="entry name" value="NAD(P)-binding Rossmann-fold domains"/>
    <property type="match status" value="1"/>
</dbReference>
<dbReference type="InterPro" id="IPR055222">
    <property type="entry name" value="PRISE-like_Rossmann-fold"/>
</dbReference>
<accession>D8QQ35</accession>
<dbReference type="OrthoDB" id="1731983at2759"/>
<evidence type="ECO:0000313" key="2">
    <source>
        <dbReference type="EMBL" id="EFJ37723.1"/>
    </source>
</evidence>
<keyword evidence="3" id="KW-1185">Reference proteome</keyword>
<dbReference type="CDD" id="cd08948">
    <property type="entry name" value="5beta-POR_like_SDR_a"/>
    <property type="match status" value="1"/>
</dbReference>
<evidence type="ECO:0000313" key="3">
    <source>
        <dbReference type="Proteomes" id="UP000001514"/>
    </source>
</evidence>
<dbReference type="AlphaFoldDB" id="D8QQ35"/>
<dbReference type="InterPro" id="IPR036291">
    <property type="entry name" value="NAD(P)-bd_dom_sf"/>
</dbReference>
<dbReference type="Pfam" id="PF22917">
    <property type="entry name" value="PRISE"/>
    <property type="match status" value="1"/>
</dbReference>
<gene>
    <name evidence="2" type="ORF">SELMODRAFT_74145</name>
</gene>
<dbReference type="HOGENOM" id="CLU_030125_0_1_1"/>
<dbReference type="FunCoup" id="D8QQ35">
    <property type="interactions" value="613"/>
</dbReference>
<dbReference type="OMA" id="FGTWIDK"/>
<organism evidence="3">
    <name type="scientific">Selaginella moellendorffii</name>
    <name type="common">Spikemoss</name>
    <dbReference type="NCBI Taxonomy" id="88036"/>
    <lineage>
        <taxon>Eukaryota</taxon>
        <taxon>Viridiplantae</taxon>
        <taxon>Streptophyta</taxon>
        <taxon>Embryophyta</taxon>
        <taxon>Tracheophyta</taxon>
        <taxon>Lycopodiopsida</taxon>
        <taxon>Selaginellales</taxon>
        <taxon>Selaginellaceae</taxon>
        <taxon>Selaginella</taxon>
    </lineage>
</organism>
<dbReference type="eggNOG" id="ENOG502QSRH">
    <property type="taxonomic scope" value="Eukaryota"/>
</dbReference>
<dbReference type="STRING" id="88036.D8QQ35"/>
<protein>
    <recommendedName>
        <fullName evidence="1">PRISE-like Rossmann-fold domain-containing protein</fullName>
    </recommendedName>
</protein>
<feature type="domain" description="PRISE-like Rossmann-fold" evidence="1">
    <location>
        <begin position="85"/>
        <end position="333"/>
    </location>
</feature>
<dbReference type="Gramene" id="EFJ37723">
    <property type="protein sequence ID" value="EFJ37723"/>
    <property type="gene ID" value="SELMODRAFT_74145"/>
</dbReference>
<dbReference type="PANTHER" id="PTHR32487:SF0">
    <property type="entry name" value="3-OXO-DELTA(4,5)-STEROID 5-BETA-REDUCTASE"/>
    <property type="match status" value="1"/>
</dbReference>
<dbReference type="Gene3D" id="3.40.50.720">
    <property type="entry name" value="NAD(P)-binding Rossmann-like Domain"/>
    <property type="match status" value="1"/>
</dbReference>
<dbReference type="PANTHER" id="PTHR32487">
    <property type="entry name" value="3-OXO-DELTA(4,5)-STEROID 5-BETA-REDUCTASE"/>
    <property type="match status" value="1"/>
</dbReference>
<proteinExistence type="predicted"/>
<evidence type="ECO:0000259" key="1">
    <source>
        <dbReference type="Pfam" id="PF22917"/>
    </source>
</evidence>